<dbReference type="Proteomes" id="UP001596174">
    <property type="component" value="Unassembled WGS sequence"/>
</dbReference>
<dbReference type="Pfam" id="PF03932">
    <property type="entry name" value="CutC"/>
    <property type="match status" value="1"/>
</dbReference>
<dbReference type="RefSeq" id="WP_380589119.1">
    <property type="nucleotide sequence ID" value="NZ_JBHSQJ010000141.1"/>
</dbReference>
<evidence type="ECO:0000256" key="1">
    <source>
        <dbReference type="ARBA" id="ARBA00007768"/>
    </source>
</evidence>
<protein>
    <recommendedName>
        <fullName evidence="2">Copper homeostasis protein cutC homolog</fullName>
    </recommendedName>
</protein>
<dbReference type="InterPro" id="IPR036822">
    <property type="entry name" value="CutC-like_dom_sf"/>
</dbReference>
<dbReference type="SUPFAM" id="SSF110395">
    <property type="entry name" value="CutC-like"/>
    <property type="match status" value="1"/>
</dbReference>
<dbReference type="Gene3D" id="3.20.20.380">
    <property type="entry name" value="Copper homeostasis (CutC) domain"/>
    <property type="match status" value="1"/>
</dbReference>
<comment type="caution">
    <text evidence="3">The sequence shown here is derived from an EMBL/GenBank/DDBJ whole genome shotgun (WGS) entry which is preliminary data.</text>
</comment>
<dbReference type="EMBL" id="JBHSQJ010000141">
    <property type="protein sequence ID" value="MFC5910987.1"/>
    <property type="molecule type" value="Genomic_DNA"/>
</dbReference>
<dbReference type="PANTHER" id="PTHR12598">
    <property type="entry name" value="COPPER HOMEOSTASIS PROTEIN CUTC"/>
    <property type="match status" value="1"/>
</dbReference>
<dbReference type="PANTHER" id="PTHR12598:SF0">
    <property type="entry name" value="COPPER HOMEOSTASIS PROTEIN CUTC HOMOLOG"/>
    <property type="match status" value="1"/>
</dbReference>
<comment type="similarity">
    <text evidence="1">Belongs to the CutC family.</text>
</comment>
<name>A0ABW1GBH6_9ACTN</name>
<evidence type="ECO:0000256" key="2">
    <source>
        <dbReference type="ARBA" id="ARBA00019014"/>
    </source>
</evidence>
<evidence type="ECO:0000313" key="3">
    <source>
        <dbReference type="EMBL" id="MFC5910987.1"/>
    </source>
</evidence>
<sequence>MSRPIFEVIATSAEDAVAAAAGGADRLELVTDMAADGLTPSVGEFARIRAAVHVPLRVMLRDRDGFEPGDLQGLCAKAEALRAEGADEFVLGFLTAEGELDLPAVRTLLEAIPGCSWTFHRALDNAVSRDSVRTEIDGLPGLDTVLTAGSKAGVASGMDVLRDEVTRAGEPGFRQRILVGGGLKAEHVAPLKAAGIDGFHVGGAVRVSGWDSPIDPGLVQEWRRLVG</sequence>
<dbReference type="InterPro" id="IPR005627">
    <property type="entry name" value="CutC-like"/>
</dbReference>
<proteinExistence type="inferred from homology"/>
<reference evidence="4" key="1">
    <citation type="journal article" date="2019" name="Int. J. Syst. Evol. Microbiol.">
        <title>The Global Catalogue of Microorganisms (GCM) 10K type strain sequencing project: providing services to taxonomists for standard genome sequencing and annotation.</title>
        <authorList>
            <consortium name="The Broad Institute Genomics Platform"/>
            <consortium name="The Broad Institute Genome Sequencing Center for Infectious Disease"/>
            <person name="Wu L."/>
            <person name="Ma J."/>
        </authorList>
    </citation>
    <scope>NUCLEOTIDE SEQUENCE [LARGE SCALE GENOMIC DNA]</scope>
    <source>
        <strain evidence="4">JCM 4816</strain>
    </source>
</reference>
<evidence type="ECO:0000313" key="4">
    <source>
        <dbReference type="Proteomes" id="UP001596174"/>
    </source>
</evidence>
<keyword evidence="4" id="KW-1185">Reference proteome</keyword>
<gene>
    <name evidence="3" type="ORF">ACFP3V_27755</name>
</gene>
<accession>A0ABW1GBH6</accession>
<organism evidence="3 4">
    <name type="scientific">Streptacidiphilus monticola</name>
    <dbReference type="NCBI Taxonomy" id="2161674"/>
    <lineage>
        <taxon>Bacteria</taxon>
        <taxon>Bacillati</taxon>
        <taxon>Actinomycetota</taxon>
        <taxon>Actinomycetes</taxon>
        <taxon>Kitasatosporales</taxon>
        <taxon>Streptomycetaceae</taxon>
        <taxon>Streptacidiphilus</taxon>
    </lineage>
</organism>